<dbReference type="Proteomes" id="UP000030300">
    <property type="component" value="Chromosome"/>
</dbReference>
<dbReference type="Pfam" id="PF07504">
    <property type="entry name" value="FTP"/>
    <property type="match status" value="1"/>
</dbReference>
<feature type="domain" description="PA" evidence="9">
    <location>
        <begin position="464"/>
        <end position="538"/>
    </location>
</feature>
<dbReference type="Gene3D" id="3.10.170.10">
    <property type="match status" value="1"/>
</dbReference>
<evidence type="ECO:0000259" key="9">
    <source>
        <dbReference type="Pfam" id="PF02225"/>
    </source>
</evidence>
<evidence type="ECO:0000259" key="11">
    <source>
        <dbReference type="Pfam" id="PF07504"/>
    </source>
</evidence>
<evidence type="ECO:0000259" key="10">
    <source>
        <dbReference type="Pfam" id="PF02868"/>
    </source>
</evidence>
<dbReference type="GO" id="GO:0006508">
    <property type="term" value="P:proteolysis"/>
    <property type="evidence" value="ECO:0007669"/>
    <property type="project" value="UniProtKB-KW"/>
</dbReference>
<keyword evidence="7" id="KW-0482">Metalloprotease</keyword>
<keyword evidence="5" id="KW-0378">Hydrolase</keyword>
<organism evidence="12 13">
    <name type="scientific">Nocardioides simplex</name>
    <name type="common">Arthrobacter simplex</name>
    <dbReference type="NCBI Taxonomy" id="2045"/>
    <lineage>
        <taxon>Bacteria</taxon>
        <taxon>Bacillati</taxon>
        <taxon>Actinomycetota</taxon>
        <taxon>Actinomycetes</taxon>
        <taxon>Propionibacteriales</taxon>
        <taxon>Nocardioidaceae</taxon>
        <taxon>Pimelobacter</taxon>
    </lineage>
</organism>
<dbReference type="Gene3D" id="3.10.450.490">
    <property type="match status" value="1"/>
</dbReference>
<dbReference type="InterPro" id="IPR050728">
    <property type="entry name" value="Zinc_Metalloprotease_M4"/>
</dbReference>
<accession>A0A0C5XB56</accession>
<dbReference type="GO" id="GO:0046872">
    <property type="term" value="F:metal ion binding"/>
    <property type="evidence" value="ECO:0007669"/>
    <property type="project" value="UniProtKB-KW"/>
</dbReference>
<dbReference type="SUPFAM" id="SSF52025">
    <property type="entry name" value="PA domain"/>
    <property type="match status" value="1"/>
</dbReference>
<dbReference type="PRINTS" id="PR00730">
    <property type="entry name" value="THERMOLYSIN"/>
</dbReference>
<dbReference type="HOGENOM" id="CLU_010362_0_0_11"/>
<feature type="domain" description="FTP" evidence="11">
    <location>
        <begin position="120"/>
        <end position="151"/>
    </location>
</feature>
<dbReference type="SUPFAM" id="SSF55486">
    <property type="entry name" value="Metalloproteases ('zincins'), catalytic domain"/>
    <property type="match status" value="1"/>
</dbReference>
<feature type="domain" description="Peptidase M4" evidence="8">
    <location>
        <begin position="269"/>
        <end position="359"/>
    </location>
</feature>
<dbReference type="Pfam" id="PF02225">
    <property type="entry name" value="PA"/>
    <property type="match status" value="1"/>
</dbReference>
<feature type="domain" description="Peptidase M4 C-terminal" evidence="10">
    <location>
        <begin position="562"/>
        <end position="679"/>
    </location>
</feature>
<dbReference type="OrthoDB" id="291295at2"/>
<dbReference type="InterPro" id="IPR027268">
    <property type="entry name" value="Peptidase_M4/M1_CTD_sf"/>
</dbReference>
<dbReference type="RefSeq" id="WP_052138734.1">
    <property type="nucleotide sequence ID" value="NZ_CP009896.1"/>
</dbReference>
<proteinExistence type="inferred from homology"/>
<dbReference type="PANTHER" id="PTHR33794:SF1">
    <property type="entry name" value="BACILLOLYSIN"/>
    <property type="match status" value="1"/>
</dbReference>
<keyword evidence="6" id="KW-0862">Zinc</keyword>
<comment type="similarity">
    <text evidence="1">Belongs to the peptidase M4 family.</text>
</comment>
<evidence type="ECO:0000256" key="1">
    <source>
        <dbReference type="ARBA" id="ARBA00009388"/>
    </source>
</evidence>
<evidence type="ECO:0000256" key="4">
    <source>
        <dbReference type="ARBA" id="ARBA00022729"/>
    </source>
</evidence>
<dbReference type="AlphaFoldDB" id="A0A0C5XB56"/>
<dbReference type="InterPro" id="IPR023612">
    <property type="entry name" value="Peptidase_M4"/>
</dbReference>
<dbReference type="InterPro" id="IPR011096">
    <property type="entry name" value="FTP_domain"/>
</dbReference>
<evidence type="ECO:0000256" key="7">
    <source>
        <dbReference type="ARBA" id="ARBA00023049"/>
    </source>
</evidence>
<dbReference type="GeneID" id="96612978"/>
<keyword evidence="13" id="KW-1185">Reference proteome</keyword>
<dbReference type="Pfam" id="PF01447">
    <property type="entry name" value="Peptidase_M4"/>
    <property type="match status" value="1"/>
</dbReference>
<dbReference type="Pfam" id="PF02868">
    <property type="entry name" value="Peptidase_M4_C"/>
    <property type="match status" value="1"/>
</dbReference>
<dbReference type="STRING" id="2045.KR76_15625"/>
<evidence type="ECO:0000256" key="6">
    <source>
        <dbReference type="ARBA" id="ARBA00022833"/>
    </source>
</evidence>
<protein>
    <submittedName>
        <fullName evidence="12">Neutral protease</fullName>
    </submittedName>
</protein>
<dbReference type="InterPro" id="IPR046450">
    <property type="entry name" value="PA_dom_sf"/>
</dbReference>
<keyword evidence="4" id="KW-0732">Signal</keyword>
<dbReference type="InterPro" id="IPR001570">
    <property type="entry name" value="Peptidase_M4_C_domain"/>
</dbReference>
<dbReference type="EMBL" id="CP009896">
    <property type="protein sequence ID" value="AJR18485.1"/>
    <property type="molecule type" value="Genomic_DNA"/>
</dbReference>
<dbReference type="InterPro" id="IPR003137">
    <property type="entry name" value="PA_domain"/>
</dbReference>
<dbReference type="CDD" id="cd04818">
    <property type="entry name" value="PA_subtilisin_1"/>
    <property type="match status" value="1"/>
</dbReference>
<reference evidence="12 13" key="1">
    <citation type="journal article" date="2015" name="Genome Announc.">
        <title>Complete Genome Sequence of Steroid-Transforming Nocardioides simplex VKM Ac-2033D.</title>
        <authorList>
            <person name="Shtratnikova V.Y."/>
            <person name="Schelkunov M.I."/>
            <person name="Pekov Y.A."/>
            <person name="Fokina V.V."/>
            <person name="Logacheva M.D."/>
            <person name="Sokolov S.L."/>
            <person name="Bragin E.Y."/>
            <person name="Ashapkin V.V."/>
            <person name="Donova M.V."/>
        </authorList>
    </citation>
    <scope>NUCLEOTIDE SEQUENCE [LARGE SCALE GENOMIC DNA]</scope>
    <source>
        <strain evidence="12 13">VKM Ac-2033D</strain>
    </source>
</reference>
<name>A0A0C5XB56_NOCSI</name>
<sequence>MRHNLSGLLQKGIGLSLVGAALAVVPSSPVTAAPNDPSVLQQMRNEAQGSVTARTSPATAKVGFISATGDLYPSEVSGRSKSGAAAKATEYVDKYARAFGATSAQLDQSTVTATPAGYTVDFDQTYQGVPVFGAKLRAQLDSDGDLTSVSGYVAPKLNLDVKPSIDRATAEATAKRLASRAPAGAGEDAAKPDAAKLTVTKAELSVYRLGALQGVEGRNLLAWVVEVTDGQQVRETSILDATTGKAVNRYSMIAHALDRELHEETIEDTPVWKEGDPFPGTLDQDQQNEVQGTGEAYWFFKNSFGRDSFDGNGKKMITVNNDPDIACPNANWNGTSTNYCSGVSSDDTVAHEWGHAYTEYTSGLLYQWQSGAMNEAYSDIWGETVDMLNDRFNTPDETALRTDGHCSQGTRTAITLVVNSPAEAAGSCVVVPASFGPVIGSEITSDMVIGTDVDENPGDPAVGTTTDGCSPFDNAAAIAGKFVYVDRGSCNFTVKIDHAEDAGATGIIVGNNDSPIGSISGDSPLYGAMVSKADGTRIKSATGTLNITMAPAGAPVLDASYRWLSGEDDPAFGGAIRDMWNPNCYGDPGKVSDEEYYCDTADNGGVHTNSGVVNHTYALLVDGGTFNGVTVPGIGLDKAANIFWRTQTSYLTPISGFAELADGLDASCRDLTGNTSLKKLTVGTGPTGGGQADGGPMPAITAADCAAVTKVAQATELRVKPVQCNFRLMFRKGTVGCGDGTVTKKLWSQEFEGAGLPAGWTTDIDADNSYFEPTISRALPPISEKGTPHKGGAGMLYFNDKGNAGNYGSCKPNDPNDYSSRVSVATPELTVPEGDLPRLTFDQYMSSEVRTDGGNVKVSVNGEAYELVPADAWIYNGPRTTLLSAEEDNTNPMAGEEAFTGTDGGVPTGSWGFSAIDLSEIADEGDTVQFRFDFGMDGCNGVDGWYIDNVALSICDTPVAPPAPSPATVAKTAVAKKGVVKIGVKVKSGATPSGKVKVTIKGRTYTGKVVRGVLTIKAKPQLAKLWRHHVRKVGAKVTYKGDAKVAPFAGKVTVKLKGRQ</sequence>
<evidence type="ECO:0000313" key="13">
    <source>
        <dbReference type="Proteomes" id="UP000030300"/>
    </source>
</evidence>
<keyword evidence="2 12" id="KW-0645">Protease</keyword>
<evidence type="ECO:0000259" key="8">
    <source>
        <dbReference type="Pfam" id="PF01447"/>
    </source>
</evidence>
<gene>
    <name evidence="12" type="ORF">KR76_15625</name>
</gene>
<dbReference type="GO" id="GO:0004222">
    <property type="term" value="F:metalloendopeptidase activity"/>
    <property type="evidence" value="ECO:0007669"/>
    <property type="project" value="InterPro"/>
</dbReference>
<dbReference type="Gene3D" id="1.10.390.10">
    <property type="entry name" value="Neutral Protease Domain 2"/>
    <property type="match status" value="2"/>
</dbReference>
<evidence type="ECO:0000256" key="5">
    <source>
        <dbReference type="ARBA" id="ARBA00022801"/>
    </source>
</evidence>
<dbReference type="KEGG" id="psim:KR76_15625"/>
<dbReference type="PANTHER" id="PTHR33794">
    <property type="entry name" value="BACILLOLYSIN"/>
    <property type="match status" value="1"/>
</dbReference>
<dbReference type="InterPro" id="IPR013856">
    <property type="entry name" value="Peptidase_M4_domain"/>
</dbReference>
<evidence type="ECO:0000256" key="3">
    <source>
        <dbReference type="ARBA" id="ARBA00022723"/>
    </source>
</evidence>
<keyword evidence="3" id="KW-0479">Metal-binding</keyword>
<evidence type="ECO:0000256" key="2">
    <source>
        <dbReference type="ARBA" id="ARBA00022670"/>
    </source>
</evidence>
<evidence type="ECO:0000313" key="12">
    <source>
        <dbReference type="EMBL" id="AJR18485.1"/>
    </source>
</evidence>